<organism evidence="8 9">
    <name type="scientific">Mesorhizobium australicum</name>
    <dbReference type="NCBI Taxonomy" id="536018"/>
    <lineage>
        <taxon>Bacteria</taxon>
        <taxon>Pseudomonadati</taxon>
        <taxon>Pseudomonadota</taxon>
        <taxon>Alphaproteobacteria</taxon>
        <taxon>Hyphomicrobiales</taxon>
        <taxon>Phyllobacteriaceae</taxon>
        <taxon>Mesorhizobium</taxon>
    </lineage>
</organism>
<keyword evidence="3" id="KW-0731">Sigma factor</keyword>
<dbReference type="Gene3D" id="1.10.10.10">
    <property type="entry name" value="Winged helix-like DNA-binding domain superfamily/Winged helix DNA-binding domain"/>
    <property type="match status" value="1"/>
</dbReference>
<dbReference type="InterPro" id="IPR039425">
    <property type="entry name" value="RNA_pol_sigma-70-like"/>
</dbReference>
<dbReference type="Gene3D" id="1.10.1740.10">
    <property type="match status" value="1"/>
</dbReference>
<feature type="domain" description="RNA polymerase sigma-70 region 2" evidence="6">
    <location>
        <begin position="30"/>
        <end position="95"/>
    </location>
</feature>
<evidence type="ECO:0000313" key="9">
    <source>
        <dbReference type="Proteomes" id="UP000193083"/>
    </source>
</evidence>
<evidence type="ECO:0000259" key="6">
    <source>
        <dbReference type="Pfam" id="PF04542"/>
    </source>
</evidence>
<dbReference type="InterPro" id="IPR007627">
    <property type="entry name" value="RNA_pol_sigma70_r2"/>
</dbReference>
<dbReference type="RefSeq" id="WP_085465771.1">
    <property type="nucleotide sequence ID" value="NZ_FXBL01000004.1"/>
</dbReference>
<dbReference type="GO" id="GO:0003677">
    <property type="term" value="F:DNA binding"/>
    <property type="evidence" value="ECO:0007669"/>
    <property type="project" value="UniProtKB-KW"/>
</dbReference>
<dbReference type="AlphaFoldDB" id="A0A1X7PH76"/>
<keyword evidence="9" id="KW-1185">Reference proteome</keyword>
<dbReference type="NCBIfam" id="TIGR02937">
    <property type="entry name" value="sigma70-ECF"/>
    <property type="match status" value="1"/>
</dbReference>
<dbReference type="InterPro" id="IPR013324">
    <property type="entry name" value="RNA_pol_sigma_r3/r4-like"/>
</dbReference>
<dbReference type="CDD" id="cd06171">
    <property type="entry name" value="Sigma70_r4"/>
    <property type="match status" value="1"/>
</dbReference>
<proteinExistence type="inferred from homology"/>
<dbReference type="PANTHER" id="PTHR43133">
    <property type="entry name" value="RNA POLYMERASE ECF-TYPE SIGMA FACTO"/>
    <property type="match status" value="1"/>
</dbReference>
<evidence type="ECO:0000313" key="8">
    <source>
        <dbReference type="EMBL" id="SMH49900.1"/>
    </source>
</evidence>
<evidence type="ECO:0000256" key="4">
    <source>
        <dbReference type="ARBA" id="ARBA00023125"/>
    </source>
</evidence>
<evidence type="ECO:0000256" key="5">
    <source>
        <dbReference type="ARBA" id="ARBA00023163"/>
    </source>
</evidence>
<keyword evidence="4" id="KW-0238">DNA-binding</keyword>
<comment type="similarity">
    <text evidence="1">Belongs to the sigma-70 factor family. ECF subfamily.</text>
</comment>
<dbReference type="InterPro" id="IPR036388">
    <property type="entry name" value="WH-like_DNA-bd_sf"/>
</dbReference>
<dbReference type="Proteomes" id="UP000193083">
    <property type="component" value="Unassembled WGS sequence"/>
</dbReference>
<dbReference type="GO" id="GO:0016987">
    <property type="term" value="F:sigma factor activity"/>
    <property type="evidence" value="ECO:0007669"/>
    <property type="project" value="UniProtKB-KW"/>
</dbReference>
<dbReference type="OrthoDB" id="9780326at2"/>
<dbReference type="Pfam" id="PF04542">
    <property type="entry name" value="Sigma70_r2"/>
    <property type="match status" value="1"/>
</dbReference>
<evidence type="ECO:0000256" key="2">
    <source>
        <dbReference type="ARBA" id="ARBA00023015"/>
    </source>
</evidence>
<keyword evidence="2" id="KW-0805">Transcription regulation</keyword>
<dbReference type="Pfam" id="PF08281">
    <property type="entry name" value="Sigma70_r4_2"/>
    <property type="match status" value="1"/>
</dbReference>
<dbReference type="InterPro" id="IPR013249">
    <property type="entry name" value="RNA_pol_sigma70_r4_t2"/>
</dbReference>
<evidence type="ECO:0000256" key="3">
    <source>
        <dbReference type="ARBA" id="ARBA00023082"/>
    </source>
</evidence>
<evidence type="ECO:0000256" key="1">
    <source>
        <dbReference type="ARBA" id="ARBA00010641"/>
    </source>
</evidence>
<dbReference type="InterPro" id="IPR013325">
    <property type="entry name" value="RNA_pol_sigma_r2"/>
</dbReference>
<evidence type="ECO:0000259" key="7">
    <source>
        <dbReference type="Pfam" id="PF08281"/>
    </source>
</evidence>
<sequence length="186" mass="20467">MALATDDTGAPDEELIAHAKAGDRDAFAELVGRHYDFVFRVAWKWCGHKADAEDIAQEVCARLGRSIRSFAGQGAFTTWLYALTLNVARDHGRKVMRESRKAAAFGVHAAAFGEAMPEPDERPDALWDAVRKLPDKQREAVLLVYSEDLSHGDAAEIMGCAEPTVSWHIHEAKKRLKVLVAQAGEA</sequence>
<dbReference type="GO" id="GO:0006352">
    <property type="term" value="P:DNA-templated transcription initiation"/>
    <property type="evidence" value="ECO:0007669"/>
    <property type="project" value="InterPro"/>
</dbReference>
<name>A0A1X7PH76_9HYPH</name>
<dbReference type="EMBL" id="FXBL01000004">
    <property type="protein sequence ID" value="SMH49900.1"/>
    <property type="molecule type" value="Genomic_DNA"/>
</dbReference>
<dbReference type="SUPFAM" id="SSF88946">
    <property type="entry name" value="Sigma2 domain of RNA polymerase sigma factors"/>
    <property type="match status" value="1"/>
</dbReference>
<keyword evidence="5" id="KW-0804">Transcription</keyword>
<reference evidence="8 9" key="1">
    <citation type="submission" date="2017-04" db="EMBL/GenBank/DDBJ databases">
        <authorList>
            <person name="Afonso C.L."/>
            <person name="Miller P.J."/>
            <person name="Scott M.A."/>
            <person name="Spackman E."/>
            <person name="Goraichik I."/>
            <person name="Dimitrov K.M."/>
            <person name="Suarez D.L."/>
            <person name="Swayne D.E."/>
        </authorList>
    </citation>
    <scope>NUCLEOTIDE SEQUENCE [LARGE SCALE GENOMIC DNA]</scope>
    <source>
        <strain evidence="8 9">B5P</strain>
    </source>
</reference>
<accession>A0A1X7PH76</accession>
<feature type="domain" description="RNA polymerase sigma factor 70 region 4 type 2" evidence="7">
    <location>
        <begin position="125"/>
        <end position="176"/>
    </location>
</feature>
<gene>
    <name evidence="8" type="ORF">SAMN02982922_4036</name>
</gene>
<dbReference type="InterPro" id="IPR014284">
    <property type="entry name" value="RNA_pol_sigma-70_dom"/>
</dbReference>
<dbReference type="PANTHER" id="PTHR43133:SF8">
    <property type="entry name" value="RNA POLYMERASE SIGMA FACTOR HI_1459-RELATED"/>
    <property type="match status" value="1"/>
</dbReference>
<protein>
    <submittedName>
        <fullName evidence="8">RNA polymerase sigma-70 factor, ECF subfamily</fullName>
    </submittedName>
</protein>
<dbReference type="SUPFAM" id="SSF88659">
    <property type="entry name" value="Sigma3 and sigma4 domains of RNA polymerase sigma factors"/>
    <property type="match status" value="1"/>
</dbReference>